<organism evidence="1 2">
    <name type="scientific">Nephila pilipes</name>
    <name type="common">Giant wood spider</name>
    <name type="synonym">Nephila maculata</name>
    <dbReference type="NCBI Taxonomy" id="299642"/>
    <lineage>
        <taxon>Eukaryota</taxon>
        <taxon>Metazoa</taxon>
        <taxon>Ecdysozoa</taxon>
        <taxon>Arthropoda</taxon>
        <taxon>Chelicerata</taxon>
        <taxon>Arachnida</taxon>
        <taxon>Araneae</taxon>
        <taxon>Araneomorphae</taxon>
        <taxon>Entelegynae</taxon>
        <taxon>Araneoidea</taxon>
        <taxon>Nephilidae</taxon>
        <taxon>Nephila</taxon>
    </lineage>
</organism>
<sequence length="142" mass="15979">MNELQLRARNHGHSSAVISKFNLYKINLKIYSDTRFSLRIIRISAPGATVDNPKYLRFTKHLENCSNRALKKLRILNSLCGTNWGTTPKTLKTTYTALIRPNFEYAAPIWAHASETVLSKLGRIQAKAAKIIFTAVSSTNNT</sequence>
<dbReference type="OrthoDB" id="6538051at2759"/>
<reference evidence="1" key="1">
    <citation type="submission" date="2020-08" db="EMBL/GenBank/DDBJ databases">
        <title>Multicomponent nature underlies the extraordinary mechanical properties of spider dragline silk.</title>
        <authorList>
            <person name="Kono N."/>
            <person name="Nakamura H."/>
            <person name="Mori M."/>
            <person name="Yoshida Y."/>
            <person name="Ohtoshi R."/>
            <person name="Malay A.D."/>
            <person name="Moran D.A.P."/>
            <person name="Tomita M."/>
            <person name="Numata K."/>
            <person name="Arakawa K."/>
        </authorList>
    </citation>
    <scope>NUCLEOTIDE SEQUENCE</scope>
</reference>
<evidence type="ECO:0000313" key="1">
    <source>
        <dbReference type="EMBL" id="GFS49454.1"/>
    </source>
</evidence>
<comment type="caution">
    <text evidence="1">The sequence shown here is derived from an EMBL/GenBank/DDBJ whole genome shotgun (WGS) entry which is preliminary data.</text>
</comment>
<name>A0A8X6IKY5_NEPPI</name>
<accession>A0A8X6IKY5</accession>
<keyword evidence="1" id="KW-0808">Transferase</keyword>
<proteinExistence type="predicted"/>
<dbReference type="EMBL" id="BMAW01045360">
    <property type="protein sequence ID" value="GFS49454.1"/>
    <property type="molecule type" value="Genomic_DNA"/>
</dbReference>
<evidence type="ECO:0000313" key="2">
    <source>
        <dbReference type="Proteomes" id="UP000887013"/>
    </source>
</evidence>
<dbReference type="Proteomes" id="UP000887013">
    <property type="component" value="Unassembled WGS sequence"/>
</dbReference>
<keyword evidence="2" id="KW-1185">Reference proteome</keyword>
<gene>
    <name evidence="1" type="primary">DDZ39_07815</name>
    <name evidence="1" type="ORF">NPIL_411401</name>
</gene>
<keyword evidence="1" id="KW-0548">Nucleotidyltransferase</keyword>
<keyword evidence="1" id="KW-0695">RNA-directed DNA polymerase</keyword>
<protein>
    <submittedName>
        <fullName evidence="1">Reverse transcriptase domain-containing protein</fullName>
    </submittedName>
</protein>
<dbReference type="GO" id="GO:0003964">
    <property type="term" value="F:RNA-directed DNA polymerase activity"/>
    <property type="evidence" value="ECO:0007669"/>
    <property type="project" value="UniProtKB-KW"/>
</dbReference>
<dbReference type="AlphaFoldDB" id="A0A8X6IKY5"/>